<dbReference type="AlphaFoldDB" id="A0A1N7J8Q5"/>
<dbReference type="SUPFAM" id="SSF55729">
    <property type="entry name" value="Acyl-CoA N-acyltransferases (Nat)"/>
    <property type="match status" value="1"/>
</dbReference>
<sequence length="168" mass="19550">MRFLTDRLILRTLTEFDSYEVLGIRSHPVINQFLHRDSPKNTFEALDFILNIQRKSANGEIFFLGIALQNKPELIGTICLWNFSGDRKTAELGYELLPEYHRKGIMSEAVTFILNFGFEDLNVSKIEAFTNKNNLNSIQLLQKFNFALNVNRKDEKYPENLIFELARS</sequence>
<dbReference type="PROSITE" id="PS51186">
    <property type="entry name" value="GNAT"/>
    <property type="match status" value="1"/>
</dbReference>
<keyword evidence="2" id="KW-0808">Transferase</keyword>
<protein>
    <submittedName>
        <fullName evidence="2">Ribosomal-protein-alanine N-acetyltransferase</fullName>
    </submittedName>
</protein>
<dbReference type="Pfam" id="PF13302">
    <property type="entry name" value="Acetyltransf_3"/>
    <property type="match status" value="1"/>
</dbReference>
<evidence type="ECO:0000313" key="3">
    <source>
        <dbReference type="Proteomes" id="UP000185839"/>
    </source>
</evidence>
<accession>A0A1N7J8Q5</accession>
<dbReference type="PANTHER" id="PTHR43792">
    <property type="entry name" value="GNAT FAMILY, PUTATIVE (AFU_ORTHOLOGUE AFUA_3G00765)-RELATED-RELATED"/>
    <property type="match status" value="1"/>
</dbReference>
<organism evidence="2 3">
    <name type="scientific">Kaistella chaponensis</name>
    <dbReference type="NCBI Taxonomy" id="713588"/>
    <lineage>
        <taxon>Bacteria</taxon>
        <taxon>Pseudomonadati</taxon>
        <taxon>Bacteroidota</taxon>
        <taxon>Flavobacteriia</taxon>
        <taxon>Flavobacteriales</taxon>
        <taxon>Weeksellaceae</taxon>
        <taxon>Chryseobacterium group</taxon>
        <taxon>Kaistella</taxon>
    </lineage>
</organism>
<dbReference type="Gene3D" id="3.40.630.30">
    <property type="match status" value="1"/>
</dbReference>
<dbReference type="InterPro" id="IPR000182">
    <property type="entry name" value="GNAT_dom"/>
</dbReference>
<gene>
    <name evidence="2" type="ORF">SAMN05421789_101260</name>
</gene>
<dbReference type="InterPro" id="IPR016181">
    <property type="entry name" value="Acyl_CoA_acyltransferase"/>
</dbReference>
<reference evidence="3" key="1">
    <citation type="submission" date="2017-01" db="EMBL/GenBank/DDBJ databases">
        <authorList>
            <person name="Varghese N."/>
            <person name="Submissions S."/>
        </authorList>
    </citation>
    <scope>NUCLEOTIDE SEQUENCE [LARGE SCALE GENOMIC DNA]</scope>
    <source>
        <strain evidence="3">DSM 23145</strain>
    </source>
</reference>
<dbReference type="STRING" id="713588.SAMN05421789_101260"/>
<dbReference type="OrthoDB" id="9811523at2"/>
<evidence type="ECO:0000313" key="2">
    <source>
        <dbReference type="EMBL" id="SIS45738.1"/>
    </source>
</evidence>
<dbReference type="RefSeq" id="WP_076384572.1">
    <property type="nucleotide sequence ID" value="NZ_FTOI01000001.1"/>
</dbReference>
<name>A0A1N7J8Q5_9FLAO</name>
<dbReference type="GO" id="GO:0016747">
    <property type="term" value="F:acyltransferase activity, transferring groups other than amino-acyl groups"/>
    <property type="evidence" value="ECO:0007669"/>
    <property type="project" value="InterPro"/>
</dbReference>
<dbReference type="CDD" id="cd04301">
    <property type="entry name" value="NAT_SF"/>
    <property type="match status" value="1"/>
</dbReference>
<proteinExistence type="predicted"/>
<dbReference type="PANTHER" id="PTHR43792:SF1">
    <property type="entry name" value="N-ACETYLTRANSFERASE DOMAIN-CONTAINING PROTEIN"/>
    <property type="match status" value="1"/>
</dbReference>
<evidence type="ECO:0000259" key="1">
    <source>
        <dbReference type="PROSITE" id="PS51186"/>
    </source>
</evidence>
<dbReference type="EMBL" id="FTOI01000001">
    <property type="protein sequence ID" value="SIS45738.1"/>
    <property type="molecule type" value="Genomic_DNA"/>
</dbReference>
<dbReference type="InterPro" id="IPR051531">
    <property type="entry name" value="N-acetyltransferase"/>
</dbReference>
<dbReference type="Proteomes" id="UP000185839">
    <property type="component" value="Unassembled WGS sequence"/>
</dbReference>
<keyword evidence="3" id="KW-1185">Reference proteome</keyword>
<feature type="domain" description="N-acetyltransferase" evidence="1">
    <location>
        <begin position="8"/>
        <end position="168"/>
    </location>
</feature>